<evidence type="ECO:0000256" key="2">
    <source>
        <dbReference type="SAM" id="MobiDB-lite"/>
    </source>
</evidence>
<name>A0A2N3MXS7_9PEZI</name>
<evidence type="ECO:0000313" key="5">
    <source>
        <dbReference type="Proteomes" id="UP000233524"/>
    </source>
</evidence>
<dbReference type="InParanoid" id="A0A2N3MXS7"/>
<dbReference type="SMART" id="SM00338">
    <property type="entry name" value="BRLZ"/>
    <property type="match status" value="1"/>
</dbReference>
<feature type="region of interest" description="Disordered" evidence="2">
    <location>
        <begin position="95"/>
        <end position="156"/>
    </location>
</feature>
<proteinExistence type="predicted"/>
<dbReference type="VEuPathDB" id="FungiDB:jhhlp_008340"/>
<dbReference type="GO" id="GO:0006351">
    <property type="term" value="P:DNA-templated transcription"/>
    <property type="evidence" value="ECO:0007669"/>
    <property type="project" value="InterPro"/>
</dbReference>
<feature type="domain" description="BZIP" evidence="3">
    <location>
        <begin position="153"/>
        <end position="214"/>
    </location>
</feature>
<dbReference type="InterPro" id="IPR046347">
    <property type="entry name" value="bZIP_sf"/>
</dbReference>
<keyword evidence="5" id="KW-1185">Reference proteome</keyword>
<dbReference type="AlphaFoldDB" id="A0A2N3MXS7"/>
<keyword evidence="1" id="KW-0175">Coiled coil</keyword>
<feature type="compositionally biased region" description="Polar residues" evidence="2">
    <location>
        <begin position="95"/>
        <end position="113"/>
    </location>
</feature>
<dbReference type="PROSITE" id="PS00036">
    <property type="entry name" value="BZIP_BASIC"/>
    <property type="match status" value="1"/>
</dbReference>
<dbReference type="PROSITE" id="PS50217">
    <property type="entry name" value="BZIP"/>
    <property type="match status" value="1"/>
</dbReference>
<organism evidence="4 5">
    <name type="scientific">Lomentospora prolificans</name>
    <dbReference type="NCBI Taxonomy" id="41688"/>
    <lineage>
        <taxon>Eukaryota</taxon>
        <taxon>Fungi</taxon>
        <taxon>Dikarya</taxon>
        <taxon>Ascomycota</taxon>
        <taxon>Pezizomycotina</taxon>
        <taxon>Sordariomycetes</taxon>
        <taxon>Hypocreomycetidae</taxon>
        <taxon>Microascales</taxon>
        <taxon>Microascaceae</taxon>
        <taxon>Lomentospora</taxon>
    </lineage>
</organism>
<dbReference type="STRING" id="41688.A0A2N3MXS7"/>
<evidence type="ECO:0000259" key="3">
    <source>
        <dbReference type="PROSITE" id="PS50217"/>
    </source>
</evidence>
<dbReference type="GO" id="GO:0000978">
    <property type="term" value="F:RNA polymerase II cis-regulatory region sequence-specific DNA binding"/>
    <property type="evidence" value="ECO:0007669"/>
    <property type="project" value="TreeGrafter"/>
</dbReference>
<dbReference type="CDD" id="cd12193">
    <property type="entry name" value="bZIP_GCN4"/>
    <property type="match status" value="1"/>
</dbReference>
<evidence type="ECO:0000256" key="1">
    <source>
        <dbReference type="SAM" id="Coils"/>
    </source>
</evidence>
<gene>
    <name evidence="4" type="ORF">jhhlp_008340</name>
</gene>
<dbReference type="SUPFAM" id="SSF57959">
    <property type="entry name" value="Leucine zipper domain"/>
    <property type="match status" value="1"/>
</dbReference>
<dbReference type="OrthoDB" id="2257100at2759"/>
<dbReference type="EMBL" id="NLAX01001623">
    <property type="protein sequence ID" value="PKS04974.1"/>
    <property type="molecule type" value="Genomic_DNA"/>
</dbReference>
<evidence type="ECO:0000313" key="4">
    <source>
        <dbReference type="EMBL" id="PKS04974.1"/>
    </source>
</evidence>
<dbReference type="InterPro" id="IPR031106">
    <property type="entry name" value="C/EBP"/>
</dbReference>
<feature type="coiled-coil region" evidence="1">
    <location>
        <begin position="171"/>
        <end position="219"/>
    </location>
</feature>
<feature type="compositionally biased region" description="Low complexity" evidence="2">
    <location>
        <begin position="123"/>
        <end position="147"/>
    </location>
</feature>
<dbReference type="GO" id="GO:0000981">
    <property type="term" value="F:DNA-binding transcription factor activity, RNA polymerase II-specific"/>
    <property type="evidence" value="ECO:0007669"/>
    <property type="project" value="TreeGrafter"/>
</dbReference>
<protein>
    <recommendedName>
        <fullName evidence="3">BZIP domain-containing protein</fullName>
    </recommendedName>
</protein>
<reference evidence="4 5" key="1">
    <citation type="journal article" date="2017" name="G3 (Bethesda)">
        <title>First Draft Genome Sequence of the Pathogenic Fungus Lomentospora prolificans (Formerly Scedosporium prolificans).</title>
        <authorList>
            <person name="Luo R."/>
            <person name="Zimin A."/>
            <person name="Workman R."/>
            <person name="Fan Y."/>
            <person name="Pertea G."/>
            <person name="Grossman N."/>
            <person name="Wear M.P."/>
            <person name="Jia B."/>
            <person name="Miller H."/>
            <person name="Casadevall A."/>
            <person name="Timp W."/>
            <person name="Zhang S.X."/>
            <person name="Salzberg S.L."/>
        </authorList>
    </citation>
    <scope>NUCLEOTIDE SEQUENCE [LARGE SCALE GENOMIC DNA]</scope>
    <source>
        <strain evidence="4 5">JHH-5317</strain>
    </source>
</reference>
<comment type="caution">
    <text evidence="4">The sequence shown here is derived from an EMBL/GenBank/DDBJ whole genome shotgun (WGS) entry which is preliminary data.</text>
</comment>
<dbReference type="PANTHER" id="PTHR23334">
    <property type="entry name" value="CCAAT/ENHANCER BINDING PROTEIN"/>
    <property type="match status" value="1"/>
</dbReference>
<sequence length="220" mass="24224">MPTATTQQQHPAVQTCFLYCPPSSLQAFHGLPVLSHPGSFDVQDWLAPGDLVHHEAAAFDFGQLMEDSGLASTGQYDILNDMNMDFASLTHFNSQHLDASSDPSPALPTSQHTDLLDFPPPSTGASPQSTSSTPSNTSNSKSASGGSCRPRDEDDAAAKRYRNTLAARKYRQKRLDRIKELEEALEAVSRERDELRIKLARQEAQTEALKSMMKFKEDKS</sequence>
<dbReference type="PANTHER" id="PTHR23334:SF20">
    <property type="entry name" value="BASIC LEUCINE ZIPPER 24"/>
    <property type="match status" value="1"/>
</dbReference>
<dbReference type="InterPro" id="IPR004827">
    <property type="entry name" value="bZIP"/>
</dbReference>
<dbReference type="Gene3D" id="3.30.160.60">
    <property type="entry name" value="Classic Zinc Finger"/>
    <property type="match status" value="1"/>
</dbReference>
<dbReference type="Proteomes" id="UP000233524">
    <property type="component" value="Unassembled WGS sequence"/>
</dbReference>
<accession>A0A2N3MXS7</accession>
<dbReference type="Pfam" id="PF07716">
    <property type="entry name" value="bZIP_2"/>
    <property type="match status" value="1"/>
</dbReference>